<dbReference type="AlphaFoldDB" id="X6NUA2"/>
<accession>X6NUA2</accession>
<reference evidence="2 3" key="1">
    <citation type="journal article" date="2013" name="Curr. Biol.">
        <title>The Genome of the Foraminiferan Reticulomyxa filosa.</title>
        <authorList>
            <person name="Glockner G."/>
            <person name="Hulsmann N."/>
            <person name="Schleicher M."/>
            <person name="Noegel A.A."/>
            <person name="Eichinger L."/>
            <person name="Gallinger C."/>
            <person name="Pawlowski J."/>
            <person name="Sierra R."/>
            <person name="Euteneuer U."/>
            <person name="Pillet L."/>
            <person name="Moustafa A."/>
            <person name="Platzer M."/>
            <person name="Groth M."/>
            <person name="Szafranski K."/>
            <person name="Schliwa M."/>
        </authorList>
    </citation>
    <scope>NUCLEOTIDE SEQUENCE [LARGE SCALE GENOMIC DNA]</scope>
</reference>
<sequence>MEAVQSQRSPRKKQEEPLIPQTKVEGEKDMDIIDAPVTKLNASPLSEQVSVVNVANGEQKEALAATQSPEKPHLKDLDIIDCLKCVFSEIDNERLFKWKGDLRKQDIYTLHDLVILESESMSLLSTHLSVKCYDCLLKLRNKCWYLFVCVNKFNTNGQANSERLNGIYVHMPTQDIYENMPLFRQISLNRSDQIKSKPVNSFCIYYKNRKWKMCSDSQDTRDKSHALLYSEDDILGHKKSRWMYYSIQEKVFKPYESKQFGGDIIVDSIMR</sequence>
<evidence type="ECO:0000256" key="1">
    <source>
        <dbReference type="SAM" id="MobiDB-lite"/>
    </source>
</evidence>
<dbReference type="Proteomes" id="UP000023152">
    <property type="component" value="Unassembled WGS sequence"/>
</dbReference>
<organism evidence="2 3">
    <name type="scientific">Reticulomyxa filosa</name>
    <dbReference type="NCBI Taxonomy" id="46433"/>
    <lineage>
        <taxon>Eukaryota</taxon>
        <taxon>Sar</taxon>
        <taxon>Rhizaria</taxon>
        <taxon>Retaria</taxon>
        <taxon>Foraminifera</taxon>
        <taxon>Monothalamids</taxon>
        <taxon>Reticulomyxidae</taxon>
        <taxon>Reticulomyxa</taxon>
    </lineage>
</organism>
<evidence type="ECO:0000313" key="2">
    <source>
        <dbReference type="EMBL" id="ETO29503.1"/>
    </source>
</evidence>
<gene>
    <name evidence="2" type="ORF">RFI_07613</name>
</gene>
<evidence type="ECO:0000313" key="3">
    <source>
        <dbReference type="Proteomes" id="UP000023152"/>
    </source>
</evidence>
<feature type="region of interest" description="Disordered" evidence="1">
    <location>
        <begin position="1"/>
        <end position="30"/>
    </location>
</feature>
<protein>
    <submittedName>
        <fullName evidence="2">Uncharacterized protein</fullName>
    </submittedName>
</protein>
<comment type="caution">
    <text evidence="2">The sequence shown here is derived from an EMBL/GenBank/DDBJ whole genome shotgun (WGS) entry which is preliminary data.</text>
</comment>
<name>X6NUA2_RETFI</name>
<dbReference type="EMBL" id="ASPP01006021">
    <property type="protein sequence ID" value="ETO29503.1"/>
    <property type="molecule type" value="Genomic_DNA"/>
</dbReference>
<keyword evidence="3" id="KW-1185">Reference proteome</keyword>
<proteinExistence type="predicted"/>